<protein>
    <submittedName>
        <fullName evidence="2">Uncharacterized protein</fullName>
    </submittedName>
</protein>
<sequence>MHRKLTAALAASAAALLSLSVPVSGQMRDSVSLTSDGNESKASVYFKDGKFNV</sequence>
<dbReference type="Proteomes" id="UP000823660">
    <property type="component" value="Unassembled WGS sequence"/>
</dbReference>
<reference evidence="2" key="2">
    <citation type="journal article" date="2021" name="PeerJ">
        <title>Extensive microbial diversity within the chicken gut microbiome revealed by metagenomics and culture.</title>
        <authorList>
            <person name="Gilroy R."/>
            <person name="Ravi A."/>
            <person name="Getino M."/>
            <person name="Pursley I."/>
            <person name="Horton D.L."/>
            <person name="Alikhan N.F."/>
            <person name="Baker D."/>
            <person name="Gharbi K."/>
            <person name="Hall N."/>
            <person name="Watson M."/>
            <person name="Adriaenssens E.M."/>
            <person name="Foster-Nyarko E."/>
            <person name="Jarju S."/>
            <person name="Secka A."/>
            <person name="Antonio M."/>
            <person name="Oren A."/>
            <person name="Chaudhuri R.R."/>
            <person name="La Ragione R."/>
            <person name="Hildebrand F."/>
            <person name="Pallen M.J."/>
        </authorList>
    </citation>
    <scope>NUCLEOTIDE SEQUENCE</scope>
    <source>
        <strain evidence="2">B1-15692</strain>
    </source>
</reference>
<feature type="signal peptide" evidence="1">
    <location>
        <begin position="1"/>
        <end position="25"/>
    </location>
</feature>
<evidence type="ECO:0000256" key="1">
    <source>
        <dbReference type="SAM" id="SignalP"/>
    </source>
</evidence>
<feature type="chain" id="PRO_5038869054" evidence="1">
    <location>
        <begin position="26"/>
        <end position="53"/>
    </location>
</feature>
<keyword evidence="1" id="KW-0732">Signal</keyword>
<gene>
    <name evidence="2" type="ORF">IAB99_04760</name>
</gene>
<accession>A0A9D9NBD6</accession>
<evidence type="ECO:0000313" key="2">
    <source>
        <dbReference type="EMBL" id="MBO8467059.1"/>
    </source>
</evidence>
<dbReference type="EMBL" id="JADIMH010000024">
    <property type="protein sequence ID" value="MBO8467059.1"/>
    <property type="molecule type" value="Genomic_DNA"/>
</dbReference>
<name>A0A9D9NBD6_9BACT</name>
<dbReference type="AlphaFoldDB" id="A0A9D9NBD6"/>
<proteinExistence type="predicted"/>
<evidence type="ECO:0000313" key="3">
    <source>
        <dbReference type="Proteomes" id="UP000823660"/>
    </source>
</evidence>
<organism evidence="2 3">
    <name type="scientific">Candidatus Cryptobacteroides faecipullorum</name>
    <dbReference type="NCBI Taxonomy" id="2840764"/>
    <lineage>
        <taxon>Bacteria</taxon>
        <taxon>Pseudomonadati</taxon>
        <taxon>Bacteroidota</taxon>
        <taxon>Bacteroidia</taxon>
        <taxon>Bacteroidales</taxon>
        <taxon>Candidatus Cryptobacteroides</taxon>
    </lineage>
</organism>
<feature type="non-terminal residue" evidence="2">
    <location>
        <position position="53"/>
    </location>
</feature>
<reference evidence="2" key="1">
    <citation type="submission" date="2020-10" db="EMBL/GenBank/DDBJ databases">
        <authorList>
            <person name="Gilroy R."/>
        </authorList>
    </citation>
    <scope>NUCLEOTIDE SEQUENCE</scope>
    <source>
        <strain evidence="2">B1-15692</strain>
    </source>
</reference>
<comment type="caution">
    <text evidence="2">The sequence shown here is derived from an EMBL/GenBank/DDBJ whole genome shotgun (WGS) entry which is preliminary data.</text>
</comment>